<comment type="caution">
    <text evidence="1">The sequence shown here is derived from an EMBL/GenBank/DDBJ whole genome shotgun (WGS) entry which is preliminary data.</text>
</comment>
<sequence length="387" mass="44802">MLIHICVAPQEKGYFVLNDIFQFVHEEVVHPNLVPVTSEKIDSQPHVSASFAEPPDYGFEEEAREYSVAQTTRRFLQLETDFEMALDPSRVLYDMDSEDEQWFSNIRNSEMYNGDLNGITEEMFEKTMDLLEKAAFAKLRDQFTPNEIEELMLNVGPLCIVKIIYDHWHQRRQKKGMALIRHFQPPMWERYQQQLKEWEVAVTKNNLSSNGCQDKGATLEKPPMFAFCLKPRGLELQNKGLKHRSQKKISVSGHTNNFRYHDGFHTTGRRPNGLAFSDERNLTKASPRNLGHLYIIMIHGCQLLTVRECQCQHQQLQEDFESEVVVEETPAQEASPQVYSVAQTIRETPVAHVEESYEEPAKKTYASIVCTTGSYLFCSLENFFCLF</sequence>
<dbReference type="Proteomes" id="UP001177021">
    <property type="component" value="Unassembled WGS sequence"/>
</dbReference>
<organism evidence="1 2">
    <name type="scientific">Trifolium pratense</name>
    <name type="common">Red clover</name>
    <dbReference type="NCBI Taxonomy" id="57577"/>
    <lineage>
        <taxon>Eukaryota</taxon>
        <taxon>Viridiplantae</taxon>
        <taxon>Streptophyta</taxon>
        <taxon>Embryophyta</taxon>
        <taxon>Tracheophyta</taxon>
        <taxon>Spermatophyta</taxon>
        <taxon>Magnoliopsida</taxon>
        <taxon>eudicotyledons</taxon>
        <taxon>Gunneridae</taxon>
        <taxon>Pentapetalae</taxon>
        <taxon>rosids</taxon>
        <taxon>fabids</taxon>
        <taxon>Fabales</taxon>
        <taxon>Fabaceae</taxon>
        <taxon>Papilionoideae</taxon>
        <taxon>50 kb inversion clade</taxon>
        <taxon>NPAAA clade</taxon>
        <taxon>Hologalegina</taxon>
        <taxon>IRL clade</taxon>
        <taxon>Trifolieae</taxon>
        <taxon>Trifolium</taxon>
    </lineage>
</organism>
<accession>A0ACB0L2I4</accession>
<keyword evidence="2" id="KW-1185">Reference proteome</keyword>
<dbReference type="EMBL" id="CASHSV030000409">
    <property type="protein sequence ID" value="CAJ2662716.1"/>
    <property type="molecule type" value="Genomic_DNA"/>
</dbReference>
<gene>
    <name evidence="1" type="ORF">MILVUS5_LOCUS28268</name>
</gene>
<evidence type="ECO:0000313" key="2">
    <source>
        <dbReference type="Proteomes" id="UP001177021"/>
    </source>
</evidence>
<protein>
    <submittedName>
        <fullName evidence="1">Uncharacterized protein</fullName>
    </submittedName>
</protein>
<evidence type="ECO:0000313" key="1">
    <source>
        <dbReference type="EMBL" id="CAJ2662716.1"/>
    </source>
</evidence>
<reference evidence="1" key="1">
    <citation type="submission" date="2023-10" db="EMBL/GenBank/DDBJ databases">
        <authorList>
            <person name="Rodriguez Cubillos JULIANA M."/>
            <person name="De Vega J."/>
        </authorList>
    </citation>
    <scope>NUCLEOTIDE SEQUENCE</scope>
</reference>
<proteinExistence type="predicted"/>
<name>A0ACB0L2I4_TRIPR</name>